<comment type="caution">
    <text evidence="2">The sequence shown here is derived from an EMBL/GenBank/DDBJ whole genome shotgun (WGS) entry which is preliminary data.</text>
</comment>
<protein>
    <submittedName>
        <fullName evidence="2">Uncharacterized protein</fullName>
    </submittedName>
</protein>
<evidence type="ECO:0000313" key="2">
    <source>
        <dbReference type="EMBL" id="KAJ7605653.1"/>
    </source>
</evidence>
<feature type="region of interest" description="Disordered" evidence="1">
    <location>
        <begin position="15"/>
        <end position="46"/>
    </location>
</feature>
<dbReference type="EMBL" id="JARKIE010001145">
    <property type="protein sequence ID" value="KAJ7605653.1"/>
    <property type="molecule type" value="Genomic_DNA"/>
</dbReference>
<sequence>MLEVNDSTRSSRASFYVHCGVESPPLTSSTRNSPEPPMTDEEQHEERMLRNYHSTPNFTFHAPPYFDELVTISMEELPPPIPARPSSDMTRPISRIVLQPMAPIPSTPTADFPQHFEHVTLEHILTEAIPFAYLVPTFPDDTQAAVNAPPGSVVRFIDFGAHRRGILPTLQHGAGAPPPVPTFSAATNKQGRVLEVVTIRSIMLDASTPLRQMVTHPSRKLEEGMTMECHGSLTGYWRITSWRYNDRGGVIMLWLSMALRAWALVRVPSCHVRAPSLAKRAKMFLRSLATAFSAERFILPNDIEVEHEIEELD</sequence>
<organism evidence="2 3">
    <name type="scientific">Mycena rosella</name>
    <name type="common">Pink bonnet</name>
    <name type="synonym">Agaricus rosellus</name>
    <dbReference type="NCBI Taxonomy" id="1033263"/>
    <lineage>
        <taxon>Eukaryota</taxon>
        <taxon>Fungi</taxon>
        <taxon>Dikarya</taxon>
        <taxon>Basidiomycota</taxon>
        <taxon>Agaricomycotina</taxon>
        <taxon>Agaricomycetes</taxon>
        <taxon>Agaricomycetidae</taxon>
        <taxon>Agaricales</taxon>
        <taxon>Marasmiineae</taxon>
        <taxon>Mycenaceae</taxon>
        <taxon>Mycena</taxon>
    </lineage>
</organism>
<accession>A0AAD7AZZ0</accession>
<evidence type="ECO:0000313" key="3">
    <source>
        <dbReference type="Proteomes" id="UP001221757"/>
    </source>
</evidence>
<gene>
    <name evidence="2" type="ORF">B0H17DRAFT_1154225</name>
</gene>
<evidence type="ECO:0000256" key="1">
    <source>
        <dbReference type="SAM" id="MobiDB-lite"/>
    </source>
</evidence>
<dbReference type="Proteomes" id="UP001221757">
    <property type="component" value="Unassembled WGS sequence"/>
</dbReference>
<reference evidence="2" key="1">
    <citation type="submission" date="2023-03" db="EMBL/GenBank/DDBJ databases">
        <title>Massive genome expansion in bonnet fungi (Mycena s.s.) driven by repeated elements and novel gene families across ecological guilds.</title>
        <authorList>
            <consortium name="Lawrence Berkeley National Laboratory"/>
            <person name="Harder C.B."/>
            <person name="Miyauchi S."/>
            <person name="Viragh M."/>
            <person name="Kuo A."/>
            <person name="Thoen E."/>
            <person name="Andreopoulos B."/>
            <person name="Lu D."/>
            <person name="Skrede I."/>
            <person name="Drula E."/>
            <person name="Henrissat B."/>
            <person name="Morin E."/>
            <person name="Kohler A."/>
            <person name="Barry K."/>
            <person name="LaButti K."/>
            <person name="Morin E."/>
            <person name="Salamov A."/>
            <person name="Lipzen A."/>
            <person name="Mereny Z."/>
            <person name="Hegedus B."/>
            <person name="Baldrian P."/>
            <person name="Stursova M."/>
            <person name="Weitz H."/>
            <person name="Taylor A."/>
            <person name="Grigoriev I.V."/>
            <person name="Nagy L.G."/>
            <person name="Martin F."/>
            <person name="Kauserud H."/>
        </authorList>
    </citation>
    <scope>NUCLEOTIDE SEQUENCE</scope>
    <source>
        <strain evidence="2">CBHHK067</strain>
    </source>
</reference>
<dbReference type="AlphaFoldDB" id="A0AAD7AZZ0"/>
<proteinExistence type="predicted"/>
<keyword evidence="3" id="KW-1185">Reference proteome</keyword>
<name>A0AAD7AZZ0_MYCRO</name>